<accession>A0ABD0N2S7</accession>
<protein>
    <submittedName>
        <fullName evidence="1">Uncharacterized protein</fullName>
    </submittedName>
</protein>
<name>A0ABD0N2S7_CIRMR</name>
<reference evidence="1 2" key="1">
    <citation type="submission" date="2024-05" db="EMBL/GenBank/DDBJ databases">
        <title>Genome sequencing and assembly of Indian major carp, Cirrhinus mrigala (Hamilton, 1822).</title>
        <authorList>
            <person name="Mohindra V."/>
            <person name="Chowdhury L.M."/>
            <person name="Lal K."/>
            <person name="Jena J.K."/>
        </authorList>
    </citation>
    <scope>NUCLEOTIDE SEQUENCE [LARGE SCALE GENOMIC DNA]</scope>
    <source>
        <strain evidence="1">CM1030</strain>
        <tissue evidence="1">Blood</tissue>
    </source>
</reference>
<evidence type="ECO:0000313" key="1">
    <source>
        <dbReference type="EMBL" id="KAL0155516.1"/>
    </source>
</evidence>
<evidence type="ECO:0000313" key="2">
    <source>
        <dbReference type="Proteomes" id="UP001529510"/>
    </source>
</evidence>
<feature type="non-terminal residue" evidence="1">
    <location>
        <position position="1"/>
    </location>
</feature>
<dbReference type="EMBL" id="JAMKFB020000025">
    <property type="protein sequence ID" value="KAL0155516.1"/>
    <property type="molecule type" value="Genomic_DNA"/>
</dbReference>
<keyword evidence="2" id="KW-1185">Reference proteome</keyword>
<dbReference type="Proteomes" id="UP001529510">
    <property type="component" value="Unassembled WGS sequence"/>
</dbReference>
<proteinExistence type="predicted"/>
<dbReference type="AlphaFoldDB" id="A0ABD0N2S7"/>
<comment type="caution">
    <text evidence="1">The sequence shown here is derived from an EMBL/GenBank/DDBJ whole genome shotgun (WGS) entry which is preliminary data.</text>
</comment>
<organism evidence="1 2">
    <name type="scientific">Cirrhinus mrigala</name>
    <name type="common">Mrigala</name>
    <dbReference type="NCBI Taxonomy" id="683832"/>
    <lineage>
        <taxon>Eukaryota</taxon>
        <taxon>Metazoa</taxon>
        <taxon>Chordata</taxon>
        <taxon>Craniata</taxon>
        <taxon>Vertebrata</taxon>
        <taxon>Euteleostomi</taxon>
        <taxon>Actinopterygii</taxon>
        <taxon>Neopterygii</taxon>
        <taxon>Teleostei</taxon>
        <taxon>Ostariophysi</taxon>
        <taxon>Cypriniformes</taxon>
        <taxon>Cyprinidae</taxon>
        <taxon>Labeoninae</taxon>
        <taxon>Labeonini</taxon>
        <taxon>Cirrhinus</taxon>
    </lineage>
</organism>
<sequence>ASYDVKSSSTCVDHFSGRSCETFLVILEQKNNAVLQDFCSQQLLGSFHNITL</sequence>
<feature type="non-terminal residue" evidence="1">
    <location>
        <position position="52"/>
    </location>
</feature>
<gene>
    <name evidence="1" type="ORF">M9458_049779</name>
</gene>